<gene>
    <name evidence="3" type="ORF">IAA52_07600</name>
</gene>
<organism evidence="3 4">
    <name type="scientific">Candidatus Pullichristensenella stercorigallinarum</name>
    <dbReference type="NCBI Taxonomy" id="2840909"/>
    <lineage>
        <taxon>Bacteria</taxon>
        <taxon>Bacillati</taxon>
        <taxon>Bacillota</taxon>
        <taxon>Clostridia</taxon>
        <taxon>Candidatus Pullichristensenella</taxon>
    </lineage>
</organism>
<dbReference type="InterPro" id="IPR029061">
    <property type="entry name" value="THDP-binding"/>
</dbReference>
<proteinExistence type="predicted"/>
<keyword evidence="1" id="KW-0560">Oxidoreductase</keyword>
<evidence type="ECO:0000256" key="1">
    <source>
        <dbReference type="ARBA" id="ARBA00023002"/>
    </source>
</evidence>
<dbReference type="GO" id="GO:0030976">
    <property type="term" value="F:thiamine pyrophosphate binding"/>
    <property type="evidence" value="ECO:0007669"/>
    <property type="project" value="InterPro"/>
</dbReference>
<reference evidence="3" key="1">
    <citation type="submission" date="2020-10" db="EMBL/GenBank/DDBJ databases">
        <authorList>
            <person name="Gilroy R."/>
        </authorList>
    </citation>
    <scope>NUCLEOTIDE SEQUENCE</scope>
    <source>
        <strain evidence="3">ChiSjej6B24-2974</strain>
    </source>
</reference>
<dbReference type="InterPro" id="IPR051457">
    <property type="entry name" value="2-oxoacid:Fd_oxidoreductase"/>
</dbReference>
<dbReference type="InterPro" id="IPR011766">
    <property type="entry name" value="TPP_enzyme_TPP-bd"/>
</dbReference>
<dbReference type="Gene3D" id="3.40.50.970">
    <property type="match status" value="1"/>
</dbReference>
<evidence type="ECO:0000313" key="3">
    <source>
        <dbReference type="EMBL" id="HIQ82953.1"/>
    </source>
</evidence>
<dbReference type="SUPFAM" id="SSF52518">
    <property type="entry name" value="Thiamin diphosphate-binding fold (THDP-binding)"/>
    <property type="match status" value="1"/>
</dbReference>
<dbReference type="PANTHER" id="PTHR48084">
    <property type="entry name" value="2-OXOGLUTARATE OXIDOREDUCTASE SUBUNIT KORB-RELATED"/>
    <property type="match status" value="1"/>
</dbReference>
<dbReference type="EMBL" id="DVFZ01000076">
    <property type="protein sequence ID" value="HIQ82953.1"/>
    <property type="molecule type" value="Genomic_DNA"/>
</dbReference>
<dbReference type="GO" id="GO:0016625">
    <property type="term" value="F:oxidoreductase activity, acting on the aldehyde or oxo group of donors, iron-sulfur protein as acceptor"/>
    <property type="evidence" value="ECO:0007669"/>
    <property type="project" value="UniProtKB-ARBA"/>
</dbReference>
<dbReference type="Proteomes" id="UP000824260">
    <property type="component" value="Unassembled WGS sequence"/>
</dbReference>
<dbReference type="GO" id="GO:0045333">
    <property type="term" value="P:cellular respiration"/>
    <property type="evidence" value="ECO:0007669"/>
    <property type="project" value="UniProtKB-ARBA"/>
</dbReference>
<name>A0A9D0ZLQ0_9FIRM</name>
<evidence type="ECO:0000259" key="2">
    <source>
        <dbReference type="Pfam" id="PF02775"/>
    </source>
</evidence>
<feature type="domain" description="Thiamine pyrophosphate enzyme TPP-binding" evidence="2">
    <location>
        <begin position="52"/>
        <end position="199"/>
    </location>
</feature>
<protein>
    <submittedName>
        <fullName evidence="3">2-oxoacid:ferredoxin oxidoreductase subunit beta</fullName>
    </submittedName>
</protein>
<dbReference type="AlphaFoldDB" id="A0A9D0ZLQ0"/>
<reference evidence="3" key="2">
    <citation type="journal article" date="2021" name="PeerJ">
        <title>Extensive microbial diversity within the chicken gut microbiome revealed by metagenomics and culture.</title>
        <authorList>
            <person name="Gilroy R."/>
            <person name="Ravi A."/>
            <person name="Getino M."/>
            <person name="Pursley I."/>
            <person name="Horton D.L."/>
            <person name="Alikhan N.F."/>
            <person name="Baker D."/>
            <person name="Gharbi K."/>
            <person name="Hall N."/>
            <person name="Watson M."/>
            <person name="Adriaenssens E.M."/>
            <person name="Foster-Nyarko E."/>
            <person name="Jarju S."/>
            <person name="Secka A."/>
            <person name="Antonio M."/>
            <person name="Oren A."/>
            <person name="Chaudhuri R.R."/>
            <person name="La Ragione R."/>
            <person name="Hildebrand F."/>
            <person name="Pallen M.J."/>
        </authorList>
    </citation>
    <scope>NUCLEOTIDE SEQUENCE</scope>
    <source>
        <strain evidence="3">ChiSjej6B24-2974</strain>
    </source>
</reference>
<dbReference type="CDD" id="cd03375">
    <property type="entry name" value="TPP_OGFOR"/>
    <property type="match status" value="1"/>
</dbReference>
<sequence length="274" mass="29675">MASKLIDKYMREERLPHIWCGGCGHGILMRDVAQAIENVGLDKKDVVVVSGIGCSSRAAGYMNFDTMHTTHGRAIAFATGIKMAKPHLKVIVLTGDGDATAIGGNHLIHAARRNIDMTVVVFNNSIYGMTGGQFSPTTPTGDYATTAPYGSIDPDFDIPKLAEAAGATYTARGTAYHALQTIKLIENGIRHEGFSLVECVSVCPTYYGRKNKKGDAVEMLKWQRDNAVPVAKARNMAAEELQGKIVYGELSRCEREEYTKAYERIIEAAGGAKA</sequence>
<dbReference type="Pfam" id="PF02775">
    <property type="entry name" value="TPP_enzyme_C"/>
    <property type="match status" value="1"/>
</dbReference>
<accession>A0A9D0ZLQ0</accession>
<evidence type="ECO:0000313" key="4">
    <source>
        <dbReference type="Proteomes" id="UP000824260"/>
    </source>
</evidence>
<dbReference type="PANTHER" id="PTHR48084:SF1">
    <property type="entry name" value="2-OXOGLUTARATE SYNTHASE SUBUNIT KORB"/>
    <property type="match status" value="1"/>
</dbReference>
<comment type="caution">
    <text evidence="3">The sequence shown here is derived from an EMBL/GenBank/DDBJ whole genome shotgun (WGS) entry which is preliminary data.</text>
</comment>